<protein>
    <submittedName>
        <fullName evidence="1">Uncharacterized protein</fullName>
    </submittedName>
</protein>
<reference evidence="1" key="1">
    <citation type="submission" date="2019-08" db="EMBL/GenBank/DDBJ databases">
        <authorList>
            <person name="Kucharzyk K."/>
            <person name="Murdoch R.W."/>
            <person name="Higgins S."/>
            <person name="Loffler F."/>
        </authorList>
    </citation>
    <scope>NUCLEOTIDE SEQUENCE</scope>
</reference>
<proteinExistence type="predicted"/>
<sequence>MIKNFARVLAVEAAGEIDVDPAPDVSIGGSLVADPEIASELSSYAQELEIEKREAENSSVLGGTKEA</sequence>
<organism evidence="1">
    <name type="scientific">bioreactor metagenome</name>
    <dbReference type="NCBI Taxonomy" id="1076179"/>
    <lineage>
        <taxon>unclassified sequences</taxon>
        <taxon>metagenomes</taxon>
        <taxon>ecological metagenomes</taxon>
    </lineage>
</organism>
<dbReference type="EMBL" id="VSSQ01048480">
    <property type="protein sequence ID" value="MPN02526.1"/>
    <property type="molecule type" value="Genomic_DNA"/>
</dbReference>
<comment type="caution">
    <text evidence="1">The sequence shown here is derived from an EMBL/GenBank/DDBJ whole genome shotgun (WGS) entry which is preliminary data.</text>
</comment>
<gene>
    <name evidence="1" type="ORF">SDC9_149742</name>
</gene>
<dbReference type="AlphaFoldDB" id="A0A645EM59"/>
<accession>A0A645EM59</accession>
<evidence type="ECO:0000313" key="1">
    <source>
        <dbReference type="EMBL" id="MPN02526.1"/>
    </source>
</evidence>
<name>A0A645EM59_9ZZZZ</name>